<evidence type="ECO:0000256" key="3">
    <source>
        <dbReference type="ARBA" id="ARBA00022842"/>
    </source>
</evidence>
<dbReference type="HOGENOM" id="CLU_030273_3_1_5"/>
<dbReference type="RefSeq" id="WP_015497515.1">
    <property type="nucleotide sequence ID" value="NC_020908.1"/>
</dbReference>
<sequence>MTGPIHIARINAYSFRSPITEPIKTSFGTMHDRPAVFVRVEDTDGAFGWGEVFANWPSAAAEHRVNLLARDIGPLAFEYPLNHPSELFYALTERTHIVALQSGEWGPFRQVIAGLDIAVWDLFARKSGKTLRRFMNNTAADDVPAYASGIHINEANTLIEKARQIGFTNFKVKVGFNLEVDLTQLHRLFEEKSNDETIAADANQAWDVEDALKFTSQTATVPLAWLEEPIPADSSAYDWRKLNKACPYPLAGGENIVDFRGFEAAMKSALLQVVQPDIIKWGGLTGSLAVGKKALTHGLLYCPHFLGGGIGLQASANLLSAVGGDGLLEVDVNPNPLRDGFGATSSCIGRQGWTCNKDPGLGITLLPEELNTLRTHDAEVS</sequence>
<evidence type="ECO:0000313" key="6">
    <source>
        <dbReference type="Proteomes" id="UP000004688"/>
    </source>
</evidence>
<dbReference type="Pfam" id="PF13378">
    <property type="entry name" value="MR_MLE_C"/>
    <property type="match status" value="1"/>
</dbReference>
<protein>
    <submittedName>
        <fullName evidence="5">Mandelate racemase/muconate lactonizing enzyme family protein</fullName>
    </submittedName>
</protein>
<dbReference type="Gene3D" id="3.20.20.120">
    <property type="entry name" value="Enolase-like C-terminal domain"/>
    <property type="match status" value="1"/>
</dbReference>
<evidence type="ECO:0000256" key="2">
    <source>
        <dbReference type="ARBA" id="ARBA00022723"/>
    </source>
</evidence>
<dbReference type="PANTHER" id="PTHR13794:SF58">
    <property type="entry name" value="MITOCHONDRIAL ENOLASE SUPERFAMILY MEMBER 1"/>
    <property type="match status" value="1"/>
</dbReference>
<dbReference type="Proteomes" id="UP000004688">
    <property type="component" value="Chromosome"/>
</dbReference>
<dbReference type="AlphaFoldDB" id="M9RQY4"/>
<keyword evidence="2" id="KW-0479">Metal-binding</keyword>
<dbReference type="GO" id="GO:0016836">
    <property type="term" value="F:hydro-lyase activity"/>
    <property type="evidence" value="ECO:0007669"/>
    <property type="project" value="TreeGrafter"/>
</dbReference>
<dbReference type="SUPFAM" id="SSF51604">
    <property type="entry name" value="Enolase C-terminal domain-like"/>
    <property type="match status" value="1"/>
</dbReference>
<comment type="cofactor">
    <cofactor evidence="1">
        <name>Mg(2+)</name>
        <dbReference type="ChEBI" id="CHEBI:18420"/>
    </cofactor>
</comment>
<name>M9RQY4_9RHOB</name>
<evidence type="ECO:0000256" key="1">
    <source>
        <dbReference type="ARBA" id="ARBA00001946"/>
    </source>
</evidence>
<keyword evidence="6" id="KW-1185">Reference proteome</keyword>
<evidence type="ECO:0000313" key="5">
    <source>
        <dbReference type="EMBL" id="AGI74597.1"/>
    </source>
</evidence>
<organism evidence="5 6">
    <name type="scientific">Octadecabacter arcticus 238</name>
    <dbReference type="NCBI Taxonomy" id="391616"/>
    <lineage>
        <taxon>Bacteria</taxon>
        <taxon>Pseudomonadati</taxon>
        <taxon>Pseudomonadota</taxon>
        <taxon>Alphaproteobacteria</taxon>
        <taxon>Rhodobacterales</taxon>
        <taxon>Roseobacteraceae</taxon>
        <taxon>Octadecabacter</taxon>
    </lineage>
</organism>
<dbReference type="InterPro" id="IPR013341">
    <property type="entry name" value="Mandelate_racemase_N_dom"/>
</dbReference>
<dbReference type="KEGG" id="oar:OA238_c47610"/>
<dbReference type="eggNOG" id="COG4948">
    <property type="taxonomic scope" value="Bacteria"/>
</dbReference>
<dbReference type="InterPro" id="IPR046945">
    <property type="entry name" value="RHMD-like"/>
</dbReference>
<dbReference type="Pfam" id="PF02746">
    <property type="entry name" value="MR_MLE_N"/>
    <property type="match status" value="1"/>
</dbReference>
<dbReference type="PANTHER" id="PTHR13794">
    <property type="entry name" value="ENOLASE SUPERFAMILY, MANDELATE RACEMASE"/>
    <property type="match status" value="1"/>
</dbReference>
<dbReference type="Gene3D" id="3.30.390.10">
    <property type="entry name" value="Enolase-like, N-terminal domain"/>
    <property type="match status" value="1"/>
</dbReference>
<dbReference type="InterPro" id="IPR036849">
    <property type="entry name" value="Enolase-like_C_sf"/>
</dbReference>
<dbReference type="SUPFAM" id="SSF54826">
    <property type="entry name" value="Enolase N-terminal domain-like"/>
    <property type="match status" value="1"/>
</dbReference>
<dbReference type="SFLD" id="SFLDG00179">
    <property type="entry name" value="mandelate_racemase"/>
    <property type="match status" value="1"/>
</dbReference>
<keyword evidence="3" id="KW-0460">Magnesium</keyword>
<dbReference type="InterPro" id="IPR029065">
    <property type="entry name" value="Enolase_C-like"/>
</dbReference>
<gene>
    <name evidence="5" type="ORF">OA238_c47610</name>
</gene>
<dbReference type="CDD" id="cd03316">
    <property type="entry name" value="MR_like"/>
    <property type="match status" value="1"/>
</dbReference>
<feature type="domain" description="Mandelate racemase/muconate lactonizing enzyme C-terminal" evidence="4">
    <location>
        <begin position="155"/>
        <end position="249"/>
    </location>
</feature>
<reference evidence="5 6" key="1">
    <citation type="journal article" date="2013" name="PLoS ONE">
        <title>Poles Apart: Arctic and Antarctic Octadecabacter strains Share High Genome Plasticity and a New Type of Xanthorhodopsin.</title>
        <authorList>
            <person name="Vollmers J."/>
            <person name="Voget S."/>
            <person name="Dietrich S."/>
            <person name="Gollnow K."/>
            <person name="Smits M."/>
            <person name="Meyer K."/>
            <person name="Brinkhoff T."/>
            <person name="Simon M."/>
            <person name="Daniel R."/>
        </authorList>
    </citation>
    <scope>NUCLEOTIDE SEQUENCE [LARGE SCALE GENOMIC DNA]</scope>
    <source>
        <strain evidence="5 6">238</strain>
    </source>
</reference>
<dbReference type="InterPro" id="IPR029017">
    <property type="entry name" value="Enolase-like_N"/>
</dbReference>
<dbReference type="EMBL" id="CP003742">
    <property type="protein sequence ID" value="AGI74597.1"/>
    <property type="molecule type" value="Genomic_DNA"/>
</dbReference>
<dbReference type="SFLD" id="SFLDS00001">
    <property type="entry name" value="Enolase"/>
    <property type="match status" value="1"/>
</dbReference>
<dbReference type="GO" id="GO:0000287">
    <property type="term" value="F:magnesium ion binding"/>
    <property type="evidence" value="ECO:0007669"/>
    <property type="project" value="TreeGrafter"/>
</dbReference>
<accession>M9RQY4</accession>
<proteinExistence type="predicted"/>
<dbReference type="STRING" id="391616.OA238_c47610"/>
<evidence type="ECO:0000259" key="4">
    <source>
        <dbReference type="SMART" id="SM00922"/>
    </source>
</evidence>
<dbReference type="SMART" id="SM00922">
    <property type="entry name" value="MR_MLE"/>
    <property type="match status" value="1"/>
</dbReference>
<dbReference type="InterPro" id="IPR013342">
    <property type="entry name" value="Mandelate_racemase_C"/>
</dbReference>
<dbReference type="GO" id="GO:0016052">
    <property type="term" value="P:carbohydrate catabolic process"/>
    <property type="evidence" value="ECO:0007669"/>
    <property type="project" value="TreeGrafter"/>
</dbReference>